<accession>A0A918F858</accession>
<protein>
    <submittedName>
        <fullName evidence="2">Uncharacterized protein</fullName>
    </submittedName>
</protein>
<name>A0A918F858_9DEIO</name>
<dbReference type="Proteomes" id="UP000603865">
    <property type="component" value="Unassembled WGS sequence"/>
</dbReference>
<gene>
    <name evidence="2" type="ORF">GCM10008957_33680</name>
</gene>
<evidence type="ECO:0000313" key="2">
    <source>
        <dbReference type="EMBL" id="GGR18172.1"/>
    </source>
</evidence>
<reference evidence="2" key="1">
    <citation type="journal article" date="2014" name="Int. J. Syst. Evol. Microbiol.">
        <title>Complete genome sequence of Corynebacterium casei LMG S-19264T (=DSM 44701T), isolated from a smear-ripened cheese.</title>
        <authorList>
            <consortium name="US DOE Joint Genome Institute (JGI-PGF)"/>
            <person name="Walter F."/>
            <person name="Albersmeier A."/>
            <person name="Kalinowski J."/>
            <person name="Ruckert C."/>
        </authorList>
    </citation>
    <scope>NUCLEOTIDE SEQUENCE</scope>
    <source>
        <strain evidence="2">JCM 31311</strain>
    </source>
</reference>
<dbReference type="AlphaFoldDB" id="A0A918F858"/>
<dbReference type="EMBL" id="BMQL01000021">
    <property type="protein sequence ID" value="GGR18172.1"/>
    <property type="molecule type" value="Genomic_DNA"/>
</dbReference>
<keyword evidence="3" id="KW-1185">Reference proteome</keyword>
<proteinExistence type="predicted"/>
<evidence type="ECO:0000256" key="1">
    <source>
        <dbReference type="SAM" id="MobiDB-lite"/>
    </source>
</evidence>
<evidence type="ECO:0000313" key="3">
    <source>
        <dbReference type="Proteomes" id="UP000603865"/>
    </source>
</evidence>
<sequence length="156" mass="17426">MYALTTFLNVVQSIPVARTTESVRTLYGRAPSEGTMLLNLNVASEHIERFATQIKRVLLAEPVLYAESVISGPRVPGFRPGTPAVTLLSMGARMTENDLFEIIRRQSEQIDQLIAEHKALKAEIARLKKRIEELERRERKDAAPSVGRNAPPIPSH</sequence>
<reference evidence="2" key="2">
    <citation type="submission" date="2020-09" db="EMBL/GenBank/DDBJ databases">
        <authorList>
            <person name="Sun Q."/>
            <person name="Ohkuma M."/>
        </authorList>
    </citation>
    <scope>NUCLEOTIDE SEQUENCE</scope>
    <source>
        <strain evidence="2">JCM 31311</strain>
    </source>
</reference>
<comment type="caution">
    <text evidence="2">The sequence shown here is derived from an EMBL/GenBank/DDBJ whole genome shotgun (WGS) entry which is preliminary data.</text>
</comment>
<feature type="region of interest" description="Disordered" evidence="1">
    <location>
        <begin position="135"/>
        <end position="156"/>
    </location>
</feature>
<organism evidence="2 3">
    <name type="scientific">Deinococcus ruber</name>
    <dbReference type="NCBI Taxonomy" id="1848197"/>
    <lineage>
        <taxon>Bacteria</taxon>
        <taxon>Thermotogati</taxon>
        <taxon>Deinococcota</taxon>
        <taxon>Deinococci</taxon>
        <taxon>Deinococcales</taxon>
        <taxon>Deinococcaceae</taxon>
        <taxon>Deinococcus</taxon>
    </lineage>
</organism>